<evidence type="ECO:0000313" key="10">
    <source>
        <dbReference type="Proteomes" id="UP000274922"/>
    </source>
</evidence>
<dbReference type="GO" id="GO:0006357">
    <property type="term" value="P:regulation of transcription by RNA polymerase II"/>
    <property type="evidence" value="ECO:0007669"/>
    <property type="project" value="InterPro"/>
</dbReference>
<keyword evidence="3 6" id="KW-0805">Transcription regulation</keyword>
<comment type="subunit">
    <text evidence="6">Component of the Mediator complex.</text>
</comment>
<accession>A0A4P9WW31</accession>
<dbReference type="Proteomes" id="UP000268535">
    <property type="component" value="Unassembled WGS sequence"/>
</dbReference>
<keyword evidence="4 6" id="KW-0804">Transcription</keyword>
<evidence type="ECO:0000313" key="7">
    <source>
        <dbReference type="EMBL" id="RKO96533.1"/>
    </source>
</evidence>
<keyword evidence="10" id="KW-1185">Reference proteome</keyword>
<evidence type="ECO:0000256" key="3">
    <source>
        <dbReference type="ARBA" id="ARBA00023015"/>
    </source>
</evidence>
<dbReference type="InterPro" id="IPR019145">
    <property type="entry name" value="Mediator_Med10"/>
</dbReference>
<evidence type="ECO:0000256" key="5">
    <source>
        <dbReference type="ARBA" id="ARBA00023242"/>
    </source>
</evidence>
<evidence type="ECO:0000313" key="8">
    <source>
        <dbReference type="EMBL" id="RKP03880.1"/>
    </source>
</evidence>
<dbReference type="EMBL" id="ML014117">
    <property type="protein sequence ID" value="RKP03880.1"/>
    <property type="molecule type" value="Genomic_DNA"/>
</dbReference>
<name>A0A4P9WW31_9FUNG</name>
<organism evidence="7 9">
    <name type="scientific">Caulochytrium protostelioides</name>
    <dbReference type="NCBI Taxonomy" id="1555241"/>
    <lineage>
        <taxon>Eukaryota</taxon>
        <taxon>Fungi</taxon>
        <taxon>Fungi incertae sedis</taxon>
        <taxon>Chytridiomycota</taxon>
        <taxon>Chytridiomycota incertae sedis</taxon>
        <taxon>Chytridiomycetes</taxon>
        <taxon>Caulochytriales</taxon>
        <taxon>Caulochytriaceae</taxon>
        <taxon>Caulochytrium</taxon>
    </lineage>
</organism>
<dbReference type="GO" id="GO:0003712">
    <property type="term" value="F:transcription coregulator activity"/>
    <property type="evidence" value="ECO:0007669"/>
    <property type="project" value="InterPro"/>
</dbReference>
<reference evidence="7" key="3">
    <citation type="submission" date="2018-08" db="EMBL/GenBank/DDBJ databases">
        <title>Leveraging single-cell genomics to expand the Fungal Tree of Life.</title>
        <authorList>
            <consortium name="DOE Joint Genome Institute"/>
            <person name="Ahrendt S.R."/>
            <person name="Quandt C.A."/>
            <person name="Ciobanu D."/>
            <person name="Clum A."/>
            <person name="Salamov A."/>
            <person name="Andreopoulos B."/>
            <person name="Cheng J.-F."/>
            <person name="Woyke T."/>
            <person name="Pelin A."/>
            <person name="Henrissat B."/>
            <person name="Reynolds N."/>
            <person name="Benny G.L."/>
            <person name="Smith M.E."/>
            <person name="James T.Y."/>
            <person name="Grigoriev I.V."/>
        </authorList>
    </citation>
    <scope>NUCLEOTIDE SEQUENCE</scope>
    <source>
        <strain evidence="7">ATCC 52028</strain>
    </source>
</reference>
<keyword evidence="5 6" id="KW-0539">Nucleus</keyword>
<reference evidence="8" key="2">
    <citation type="submission" date="2018-04" db="EMBL/GenBank/DDBJ databases">
        <title>Leveraging single-cell genomics to expand the Fungal Tree of Life.</title>
        <authorList>
            <consortium name="DOE Joint Genome Institute"/>
            <person name="Ahrendt S.R."/>
            <person name="Quandt C.A."/>
            <person name="Ciobanu D."/>
            <person name="Clum A."/>
            <person name="Salamov A."/>
            <person name="Andreopoulos B."/>
            <person name="Cheng J.-F."/>
            <person name="Woyke T."/>
            <person name="Pelin A."/>
            <person name="Henrissat B."/>
            <person name="Benny G.L."/>
            <person name="Smith M.E."/>
            <person name="James T.Y."/>
            <person name="Grigoriev I.V."/>
        </authorList>
    </citation>
    <scope>NUCLEOTIDE SEQUENCE</scope>
    <source>
        <strain evidence="8">ATCC 52028</strain>
    </source>
</reference>
<feature type="non-terminal residue" evidence="7">
    <location>
        <position position="121"/>
    </location>
</feature>
<feature type="non-terminal residue" evidence="7">
    <location>
        <position position="1"/>
    </location>
</feature>
<dbReference type="AlphaFoldDB" id="A0A4P9WW31"/>
<dbReference type="OrthoDB" id="337270at2759"/>
<dbReference type="STRING" id="1555241.A0A4P9WW31"/>
<keyword evidence="6" id="KW-0010">Activator</keyword>
<proteinExistence type="inferred from homology"/>
<evidence type="ECO:0000256" key="6">
    <source>
        <dbReference type="RuleBase" id="RU364146"/>
    </source>
</evidence>
<dbReference type="Pfam" id="PF09748">
    <property type="entry name" value="Med10"/>
    <property type="match status" value="1"/>
</dbReference>
<evidence type="ECO:0000256" key="1">
    <source>
        <dbReference type="ARBA" id="ARBA00004123"/>
    </source>
</evidence>
<evidence type="ECO:0000256" key="4">
    <source>
        <dbReference type="ARBA" id="ARBA00023163"/>
    </source>
</evidence>
<dbReference type="EMBL" id="ML009854">
    <property type="protein sequence ID" value="RKO96533.1"/>
    <property type="molecule type" value="Genomic_DNA"/>
</dbReference>
<dbReference type="GO" id="GO:0016592">
    <property type="term" value="C:mediator complex"/>
    <property type="evidence" value="ECO:0007669"/>
    <property type="project" value="InterPro"/>
</dbReference>
<dbReference type="Proteomes" id="UP000274922">
    <property type="component" value="Unassembled WGS sequence"/>
</dbReference>
<evidence type="ECO:0000313" key="9">
    <source>
        <dbReference type="Proteomes" id="UP000268535"/>
    </source>
</evidence>
<gene>
    <name evidence="6" type="primary">MED10</name>
    <name evidence="7" type="ORF">CAUPRSCDRAFT_3521</name>
    <name evidence="8" type="ORF">CXG81DRAFT_103</name>
</gene>
<comment type="subcellular location">
    <subcellularLocation>
        <location evidence="1 6">Nucleus</location>
    </subcellularLocation>
</comment>
<comment type="similarity">
    <text evidence="2 6">Belongs to the Mediator complex subunit 10 family.</text>
</comment>
<reference evidence="9 10" key="1">
    <citation type="journal article" date="2018" name="Nat. Microbiol.">
        <title>Leveraging single-cell genomics to expand the fungal tree of life.</title>
        <authorList>
            <person name="Ahrendt S.R."/>
            <person name="Quandt C.A."/>
            <person name="Ciobanu D."/>
            <person name="Clum A."/>
            <person name="Salamov A."/>
            <person name="Andreopoulos B."/>
            <person name="Cheng J.F."/>
            <person name="Woyke T."/>
            <person name="Pelin A."/>
            <person name="Henrissat B."/>
            <person name="Reynolds N.K."/>
            <person name="Benny G.L."/>
            <person name="Smith M.E."/>
            <person name="James T.Y."/>
            <person name="Grigoriev I.V."/>
        </authorList>
    </citation>
    <scope>NUCLEOTIDE SEQUENCE [LARGE SCALE GENOMIC DNA]</scope>
    <source>
        <strain evidence="9 10">ATCC 52028</strain>
    </source>
</reference>
<protein>
    <recommendedName>
        <fullName evidence="6">Mediator of RNA polymerase II transcription subunit 10</fullName>
    </recommendedName>
    <alternativeName>
        <fullName evidence="6">Mediator complex subunit 10</fullName>
    </alternativeName>
</protein>
<comment type="function">
    <text evidence="6">Component of the Mediator complex, a coactivator involved in the regulated transcription of nearly all RNA polymerase II-dependent genes. Mediator functions as a bridge to convey information from gene-specific regulatory proteins to the basal RNA polymerase II transcription machinery. Mediator is recruited to promoters by direct interactions with regulatory proteins and serves as a scaffold for the assembly of a functional preinitiation complex with RNA polymerase II and the general transcription factors.</text>
</comment>
<evidence type="ECO:0000256" key="2">
    <source>
        <dbReference type="ARBA" id="ARBA00005389"/>
    </source>
</evidence>
<sequence>LEKTLQQTIDDLYHIAVTVHDYQPDSGPVLVDRVERFVAQLQALDAHARDDAARAARLPIDLIGFVEQGRNPDLYTRDVVSALVDRQQKTLGRREILHKLEQDLAAQIAANLPSLAADIND</sequence>